<keyword evidence="2" id="KW-1185">Reference proteome</keyword>
<dbReference type="Proteomes" id="UP000008744">
    <property type="component" value="Unassembled WGS sequence"/>
</dbReference>
<reference evidence="1 2" key="1">
    <citation type="journal article" date="2007" name="Nature">
        <title>Evolution of genes and genomes on the Drosophila phylogeny.</title>
        <authorList>
            <consortium name="Drosophila 12 Genomes Consortium"/>
            <person name="Clark A.G."/>
            <person name="Eisen M.B."/>
            <person name="Smith D.R."/>
            <person name="Bergman C.M."/>
            <person name="Oliver B."/>
            <person name="Markow T.A."/>
            <person name="Kaufman T.C."/>
            <person name="Kellis M."/>
            <person name="Gelbart W."/>
            <person name="Iyer V.N."/>
            <person name="Pollard D.A."/>
            <person name="Sackton T.B."/>
            <person name="Larracuente A.M."/>
            <person name="Singh N.D."/>
            <person name="Abad J.P."/>
            <person name="Abt D.N."/>
            <person name="Adryan B."/>
            <person name="Aguade M."/>
            <person name="Akashi H."/>
            <person name="Anderson W.W."/>
            <person name="Aquadro C.F."/>
            <person name="Ardell D.H."/>
            <person name="Arguello R."/>
            <person name="Artieri C.G."/>
            <person name="Barbash D.A."/>
            <person name="Barker D."/>
            <person name="Barsanti P."/>
            <person name="Batterham P."/>
            <person name="Batzoglou S."/>
            <person name="Begun D."/>
            <person name="Bhutkar A."/>
            <person name="Blanco E."/>
            <person name="Bosak S.A."/>
            <person name="Bradley R.K."/>
            <person name="Brand A.D."/>
            <person name="Brent M.R."/>
            <person name="Brooks A.N."/>
            <person name="Brown R.H."/>
            <person name="Butlin R.K."/>
            <person name="Caggese C."/>
            <person name="Calvi B.R."/>
            <person name="Bernardo de Carvalho A."/>
            <person name="Caspi A."/>
            <person name="Castrezana S."/>
            <person name="Celniker S.E."/>
            <person name="Chang J.L."/>
            <person name="Chapple C."/>
            <person name="Chatterji S."/>
            <person name="Chinwalla A."/>
            <person name="Civetta A."/>
            <person name="Clifton S.W."/>
            <person name="Comeron J.M."/>
            <person name="Costello J.C."/>
            <person name="Coyne J.A."/>
            <person name="Daub J."/>
            <person name="David R.G."/>
            <person name="Delcher A.L."/>
            <person name="Delehaunty K."/>
            <person name="Do C.B."/>
            <person name="Ebling H."/>
            <person name="Edwards K."/>
            <person name="Eickbush T."/>
            <person name="Evans J.D."/>
            <person name="Filipski A."/>
            <person name="Findeiss S."/>
            <person name="Freyhult E."/>
            <person name="Fulton L."/>
            <person name="Fulton R."/>
            <person name="Garcia A.C."/>
            <person name="Gardiner A."/>
            <person name="Garfield D.A."/>
            <person name="Garvin B.E."/>
            <person name="Gibson G."/>
            <person name="Gilbert D."/>
            <person name="Gnerre S."/>
            <person name="Godfrey J."/>
            <person name="Good R."/>
            <person name="Gotea V."/>
            <person name="Gravely B."/>
            <person name="Greenberg A.J."/>
            <person name="Griffiths-Jones S."/>
            <person name="Gross S."/>
            <person name="Guigo R."/>
            <person name="Gustafson E.A."/>
            <person name="Haerty W."/>
            <person name="Hahn M.W."/>
            <person name="Halligan D.L."/>
            <person name="Halpern A.L."/>
            <person name="Halter G.M."/>
            <person name="Han M.V."/>
            <person name="Heger A."/>
            <person name="Hillier L."/>
            <person name="Hinrichs A.S."/>
            <person name="Holmes I."/>
            <person name="Hoskins R.A."/>
            <person name="Hubisz M.J."/>
            <person name="Hultmark D."/>
            <person name="Huntley M.A."/>
            <person name="Jaffe D.B."/>
            <person name="Jagadeeshan S."/>
            <person name="Jeck W.R."/>
            <person name="Johnson J."/>
            <person name="Jones C.D."/>
            <person name="Jordan W.C."/>
            <person name="Karpen G.H."/>
            <person name="Kataoka E."/>
            <person name="Keightley P.D."/>
            <person name="Kheradpour P."/>
            <person name="Kirkness E.F."/>
            <person name="Koerich L.B."/>
            <person name="Kristiansen K."/>
            <person name="Kudrna D."/>
            <person name="Kulathinal R.J."/>
            <person name="Kumar S."/>
            <person name="Kwok R."/>
            <person name="Lander E."/>
            <person name="Langley C.H."/>
            <person name="Lapoint R."/>
            <person name="Lazzaro B.P."/>
            <person name="Lee S.J."/>
            <person name="Levesque L."/>
            <person name="Li R."/>
            <person name="Lin C.F."/>
            <person name="Lin M.F."/>
            <person name="Lindblad-Toh K."/>
            <person name="Llopart A."/>
            <person name="Long M."/>
            <person name="Low L."/>
            <person name="Lozovsky E."/>
            <person name="Lu J."/>
            <person name="Luo M."/>
            <person name="Machado C.A."/>
            <person name="Makalowski W."/>
            <person name="Marzo M."/>
            <person name="Matsuda M."/>
            <person name="Matzkin L."/>
            <person name="McAllister B."/>
            <person name="McBride C.S."/>
            <person name="McKernan B."/>
            <person name="McKernan K."/>
            <person name="Mendez-Lago M."/>
            <person name="Minx P."/>
            <person name="Mollenhauer M.U."/>
            <person name="Montooth K."/>
            <person name="Mount S.M."/>
            <person name="Mu X."/>
            <person name="Myers E."/>
            <person name="Negre B."/>
            <person name="Newfeld S."/>
            <person name="Nielsen R."/>
            <person name="Noor M.A."/>
            <person name="O'Grady P."/>
            <person name="Pachter L."/>
            <person name="Papaceit M."/>
            <person name="Parisi M.J."/>
            <person name="Parisi M."/>
            <person name="Parts L."/>
            <person name="Pedersen J.S."/>
            <person name="Pesole G."/>
            <person name="Phillippy A.M."/>
            <person name="Ponting C.P."/>
            <person name="Pop M."/>
            <person name="Porcelli D."/>
            <person name="Powell J.R."/>
            <person name="Prohaska S."/>
            <person name="Pruitt K."/>
            <person name="Puig M."/>
            <person name="Quesneville H."/>
            <person name="Ram K.R."/>
            <person name="Rand D."/>
            <person name="Rasmussen M.D."/>
            <person name="Reed L.K."/>
            <person name="Reenan R."/>
            <person name="Reily A."/>
            <person name="Remington K.A."/>
            <person name="Rieger T.T."/>
            <person name="Ritchie M.G."/>
            <person name="Robin C."/>
            <person name="Rogers Y.H."/>
            <person name="Rohde C."/>
            <person name="Rozas J."/>
            <person name="Rubenfield M.J."/>
            <person name="Ruiz A."/>
            <person name="Russo S."/>
            <person name="Salzberg S.L."/>
            <person name="Sanchez-Gracia A."/>
            <person name="Saranga D.J."/>
            <person name="Sato H."/>
            <person name="Schaeffer S.W."/>
            <person name="Schatz M.C."/>
            <person name="Schlenke T."/>
            <person name="Schwartz R."/>
            <person name="Segarra C."/>
            <person name="Singh R.S."/>
            <person name="Sirot L."/>
            <person name="Sirota M."/>
            <person name="Sisneros N.B."/>
            <person name="Smith C.D."/>
            <person name="Smith T.F."/>
            <person name="Spieth J."/>
            <person name="Stage D.E."/>
            <person name="Stark A."/>
            <person name="Stephan W."/>
            <person name="Strausberg R.L."/>
            <person name="Strempel S."/>
            <person name="Sturgill D."/>
            <person name="Sutton G."/>
            <person name="Sutton G.G."/>
            <person name="Tao W."/>
            <person name="Teichmann S."/>
            <person name="Tobari Y.N."/>
            <person name="Tomimura Y."/>
            <person name="Tsolas J.M."/>
            <person name="Valente V.L."/>
            <person name="Venter E."/>
            <person name="Venter J.C."/>
            <person name="Vicario S."/>
            <person name="Vieira F.G."/>
            <person name="Vilella A.J."/>
            <person name="Villasante A."/>
            <person name="Walenz B."/>
            <person name="Wang J."/>
            <person name="Wasserman M."/>
            <person name="Watts T."/>
            <person name="Wilson D."/>
            <person name="Wilson R.K."/>
            <person name="Wing R.A."/>
            <person name="Wolfner M.F."/>
            <person name="Wong A."/>
            <person name="Wong G.K."/>
            <person name="Wu C.I."/>
            <person name="Wu G."/>
            <person name="Yamamoto D."/>
            <person name="Yang H.P."/>
            <person name="Yang S.P."/>
            <person name="Yorke J.A."/>
            <person name="Yoshida K."/>
            <person name="Zdobnov E."/>
            <person name="Zhang P."/>
            <person name="Zhang Y."/>
            <person name="Zimin A.V."/>
            <person name="Baldwin J."/>
            <person name="Abdouelleil A."/>
            <person name="Abdulkadir J."/>
            <person name="Abebe A."/>
            <person name="Abera B."/>
            <person name="Abreu J."/>
            <person name="Acer S.C."/>
            <person name="Aftuck L."/>
            <person name="Alexander A."/>
            <person name="An P."/>
            <person name="Anderson E."/>
            <person name="Anderson S."/>
            <person name="Arachi H."/>
            <person name="Azer M."/>
            <person name="Bachantsang P."/>
            <person name="Barry A."/>
            <person name="Bayul T."/>
            <person name="Berlin A."/>
            <person name="Bessette D."/>
            <person name="Bloom T."/>
            <person name="Blye J."/>
            <person name="Boguslavskiy L."/>
            <person name="Bonnet C."/>
            <person name="Boukhgalter B."/>
            <person name="Bourzgui I."/>
            <person name="Brown A."/>
            <person name="Cahill P."/>
            <person name="Channer S."/>
            <person name="Cheshatsang Y."/>
            <person name="Chuda L."/>
            <person name="Citroen M."/>
            <person name="Collymore A."/>
            <person name="Cooke P."/>
            <person name="Costello M."/>
            <person name="D'Aco K."/>
            <person name="Daza R."/>
            <person name="De Haan G."/>
            <person name="DeGray S."/>
            <person name="DeMaso C."/>
            <person name="Dhargay N."/>
            <person name="Dooley K."/>
            <person name="Dooley E."/>
            <person name="Doricent M."/>
            <person name="Dorje P."/>
            <person name="Dorjee K."/>
            <person name="Dupes A."/>
            <person name="Elong R."/>
            <person name="Falk J."/>
            <person name="Farina A."/>
            <person name="Faro S."/>
            <person name="Ferguson D."/>
            <person name="Fisher S."/>
            <person name="Foley C.D."/>
            <person name="Franke A."/>
            <person name="Friedrich D."/>
            <person name="Gadbois L."/>
            <person name="Gearin G."/>
            <person name="Gearin C.R."/>
            <person name="Giannoukos G."/>
            <person name="Goode T."/>
            <person name="Graham J."/>
            <person name="Grandbois E."/>
            <person name="Grewal S."/>
            <person name="Gyaltsen K."/>
            <person name="Hafez N."/>
            <person name="Hagos B."/>
            <person name="Hall J."/>
            <person name="Henson C."/>
            <person name="Hollinger A."/>
            <person name="Honan T."/>
            <person name="Huard M.D."/>
            <person name="Hughes L."/>
            <person name="Hurhula B."/>
            <person name="Husby M.E."/>
            <person name="Kamat A."/>
            <person name="Kanga B."/>
            <person name="Kashin S."/>
            <person name="Khazanovich D."/>
            <person name="Kisner P."/>
            <person name="Lance K."/>
            <person name="Lara M."/>
            <person name="Lee W."/>
            <person name="Lennon N."/>
            <person name="Letendre F."/>
            <person name="LeVine R."/>
            <person name="Lipovsky A."/>
            <person name="Liu X."/>
            <person name="Liu J."/>
            <person name="Liu S."/>
            <person name="Lokyitsang T."/>
            <person name="Lokyitsang Y."/>
            <person name="Lubonja R."/>
            <person name="Lui A."/>
            <person name="MacDonald P."/>
            <person name="Magnisalis V."/>
            <person name="Maru K."/>
            <person name="Matthews C."/>
            <person name="McCusker W."/>
            <person name="McDonough S."/>
            <person name="Mehta T."/>
            <person name="Meldrim J."/>
            <person name="Meneus L."/>
            <person name="Mihai O."/>
            <person name="Mihalev A."/>
            <person name="Mihova T."/>
            <person name="Mittelman R."/>
            <person name="Mlenga V."/>
            <person name="Montmayeur A."/>
            <person name="Mulrain L."/>
            <person name="Navidi A."/>
            <person name="Naylor J."/>
            <person name="Negash T."/>
            <person name="Nguyen T."/>
            <person name="Nguyen N."/>
            <person name="Nicol R."/>
            <person name="Norbu C."/>
            <person name="Norbu N."/>
            <person name="Novod N."/>
            <person name="O'Neill B."/>
            <person name="Osman S."/>
            <person name="Markiewicz E."/>
            <person name="Oyono O.L."/>
            <person name="Patti C."/>
            <person name="Phunkhang P."/>
            <person name="Pierre F."/>
            <person name="Priest M."/>
            <person name="Raghuraman S."/>
            <person name="Rege F."/>
            <person name="Reyes R."/>
            <person name="Rise C."/>
            <person name="Rogov P."/>
            <person name="Ross K."/>
            <person name="Ryan E."/>
            <person name="Settipalli S."/>
            <person name="Shea T."/>
            <person name="Sherpa N."/>
            <person name="Shi L."/>
            <person name="Shih D."/>
            <person name="Sparrow T."/>
            <person name="Spaulding J."/>
            <person name="Stalker J."/>
            <person name="Stange-Thomann N."/>
            <person name="Stavropoulos S."/>
            <person name="Stone C."/>
            <person name="Strader C."/>
            <person name="Tesfaye S."/>
            <person name="Thomson T."/>
            <person name="Thoulutsang Y."/>
            <person name="Thoulutsang D."/>
            <person name="Topham K."/>
            <person name="Topping I."/>
            <person name="Tsamla T."/>
            <person name="Vassiliev H."/>
            <person name="Vo A."/>
            <person name="Wangchuk T."/>
            <person name="Wangdi T."/>
            <person name="Weiand M."/>
            <person name="Wilkinson J."/>
            <person name="Wilson A."/>
            <person name="Yadav S."/>
            <person name="Young G."/>
            <person name="Yu Q."/>
            <person name="Zembek L."/>
            <person name="Zhong D."/>
            <person name="Zimmer A."/>
            <person name="Zwirko Z."/>
            <person name="Jaffe D.B."/>
            <person name="Alvarez P."/>
            <person name="Brockman W."/>
            <person name="Butler J."/>
            <person name="Chin C."/>
            <person name="Gnerre S."/>
            <person name="Grabherr M."/>
            <person name="Kleber M."/>
            <person name="Mauceli E."/>
            <person name="MacCallum I."/>
        </authorList>
    </citation>
    <scope>NUCLEOTIDE SEQUENCE [LARGE SCALE GENOMIC DNA]</scope>
    <source>
        <strain evidence="2">MSH-3 / Tucson 14011-0111.49</strain>
    </source>
</reference>
<proteinExistence type="predicted"/>
<dbReference type="HOGENOM" id="CLU_1779395_0_0_1"/>
<sequence length="146" mass="15782">MLLLYEQKCLVRLPTVASNDIKVEPQSLQLRSQKDRRRPVEAVAHSPLCLSPQTTPEVLYTDCSSTKHTIAETGLETGNHTGYRQHHRPKANRSVNVLPGFGGASAALANHADVAKDVPCIPPATLDCLNVSLPVSGKNIRAQLIG</sequence>
<dbReference type="AlphaFoldDB" id="B4GR46"/>
<name>B4GR46_DROPE</name>
<evidence type="ECO:0000313" key="2">
    <source>
        <dbReference type="Proteomes" id="UP000008744"/>
    </source>
</evidence>
<organism evidence="2">
    <name type="scientific">Drosophila persimilis</name>
    <name type="common">Fruit fly</name>
    <dbReference type="NCBI Taxonomy" id="7234"/>
    <lineage>
        <taxon>Eukaryota</taxon>
        <taxon>Metazoa</taxon>
        <taxon>Ecdysozoa</taxon>
        <taxon>Arthropoda</taxon>
        <taxon>Hexapoda</taxon>
        <taxon>Insecta</taxon>
        <taxon>Pterygota</taxon>
        <taxon>Neoptera</taxon>
        <taxon>Endopterygota</taxon>
        <taxon>Diptera</taxon>
        <taxon>Brachycera</taxon>
        <taxon>Muscomorpha</taxon>
        <taxon>Ephydroidea</taxon>
        <taxon>Drosophilidae</taxon>
        <taxon>Drosophila</taxon>
        <taxon>Sophophora</taxon>
    </lineage>
</organism>
<dbReference type="EMBL" id="CH479188">
    <property type="protein sequence ID" value="EDW40231.1"/>
    <property type="molecule type" value="Genomic_DNA"/>
</dbReference>
<gene>
    <name evidence="1" type="primary">Dper\GL25145</name>
    <name evidence="1" type="ORF">Dper_GL25145</name>
</gene>
<accession>B4GR46</accession>
<evidence type="ECO:0000313" key="1">
    <source>
        <dbReference type="EMBL" id="EDW40231.1"/>
    </source>
</evidence>
<protein>
    <submittedName>
        <fullName evidence="1">GL25145</fullName>
    </submittedName>
</protein>